<evidence type="ECO:0000256" key="2">
    <source>
        <dbReference type="PIRSR" id="PIRSR000390-1"/>
    </source>
</evidence>
<dbReference type="KEGG" id="kst:KSMBR1_1962"/>
<name>A0A2C9CFJ6_KUEST</name>
<dbReference type="PANTHER" id="PTHR30244">
    <property type="entry name" value="TRANSAMINASE"/>
    <property type="match status" value="1"/>
</dbReference>
<keyword evidence="3 4" id="KW-0663">Pyridoxal phosphate</keyword>
<evidence type="ECO:0000256" key="3">
    <source>
        <dbReference type="PIRSR" id="PIRSR000390-2"/>
    </source>
</evidence>
<evidence type="ECO:0000256" key="4">
    <source>
        <dbReference type="RuleBase" id="RU004508"/>
    </source>
</evidence>
<dbReference type="RefSeq" id="WP_197705392.1">
    <property type="nucleotide sequence ID" value="NZ_LT934425.1"/>
</dbReference>
<dbReference type="AlphaFoldDB" id="A0A2C9CFJ6"/>
<dbReference type="InterPro" id="IPR015422">
    <property type="entry name" value="PyrdxlP-dep_Trfase_small"/>
</dbReference>
<comment type="similarity">
    <text evidence="1 4">Belongs to the DegT/DnrJ/EryC1 family.</text>
</comment>
<feature type="active site" description="Proton acceptor" evidence="2">
    <location>
        <position position="183"/>
    </location>
</feature>
<dbReference type="Gene3D" id="3.40.640.10">
    <property type="entry name" value="Type I PLP-dependent aspartate aminotransferase-like (Major domain)"/>
    <property type="match status" value="1"/>
</dbReference>
<dbReference type="PANTHER" id="PTHR30244:SF34">
    <property type="entry name" value="DTDP-4-AMINO-4,6-DIDEOXYGALACTOSE TRANSAMINASE"/>
    <property type="match status" value="1"/>
</dbReference>
<evidence type="ECO:0000313" key="6">
    <source>
        <dbReference type="Proteomes" id="UP000221734"/>
    </source>
</evidence>
<proteinExistence type="inferred from homology"/>
<dbReference type="PIRSF" id="PIRSF000390">
    <property type="entry name" value="PLP_StrS"/>
    <property type="match status" value="1"/>
</dbReference>
<dbReference type="InterPro" id="IPR015421">
    <property type="entry name" value="PyrdxlP-dep_Trfase_major"/>
</dbReference>
<dbReference type="GO" id="GO:0008483">
    <property type="term" value="F:transaminase activity"/>
    <property type="evidence" value="ECO:0007669"/>
    <property type="project" value="TreeGrafter"/>
</dbReference>
<accession>A0A2C9CFJ6</accession>
<dbReference type="Gene3D" id="3.90.1150.10">
    <property type="entry name" value="Aspartate Aminotransferase, domain 1"/>
    <property type="match status" value="1"/>
</dbReference>
<evidence type="ECO:0000256" key="1">
    <source>
        <dbReference type="ARBA" id="ARBA00037999"/>
    </source>
</evidence>
<dbReference type="CDD" id="cd00616">
    <property type="entry name" value="AHBA_syn"/>
    <property type="match status" value="1"/>
</dbReference>
<dbReference type="GO" id="GO:0000271">
    <property type="term" value="P:polysaccharide biosynthetic process"/>
    <property type="evidence" value="ECO:0007669"/>
    <property type="project" value="TreeGrafter"/>
</dbReference>
<sequence length="381" mass="42513">MWKIPLSDINFDQKEVEAVQNVIYSGWLTMGEVTKDFEARFARYIGVEHAFAVSSCTSALHLAALALDIGEGDEVVCPSLTFVAAPNSIIYTRGKPVFADITSVTNLNISPEDIEKKITAKTKAIQIMHYAGIPCNMESITDLARKRGLPVIEDCAHSPGSEYKGKRCGSIGDIGCFSFFSNKNMTTGEGGMITTNDENIAKKIRTLRSHGMTTLTLDRHKGHAFSYDVTALGFNYRLDEIHSALGIVQLEKLQKSNERRLTLATKYQQALSEIQGLSVISGNGISVSSNHILPVLLPEEIDRAKFMEYMKQNGIQTSIHYPPAHLFDFYRRMYGYKEGMLPLTEEVSKREVTLPLYPSMNEDSVSIVCDAVREYFKKELI</sequence>
<keyword evidence="6" id="KW-1185">Reference proteome</keyword>
<feature type="modified residue" description="N6-(pyridoxal phosphate)lysine" evidence="3">
    <location>
        <position position="183"/>
    </location>
</feature>
<dbReference type="GO" id="GO:0030170">
    <property type="term" value="F:pyridoxal phosphate binding"/>
    <property type="evidence" value="ECO:0007669"/>
    <property type="project" value="TreeGrafter"/>
</dbReference>
<dbReference type="EMBL" id="LT934425">
    <property type="protein sequence ID" value="SOH04460.1"/>
    <property type="molecule type" value="Genomic_DNA"/>
</dbReference>
<dbReference type="SUPFAM" id="SSF53383">
    <property type="entry name" value="PLP-dependent transferases"/>
    <property type="match status" value="1"/>
</dbReference>
<organism evidence="5 6">
    <name type="scientific">Kuenenia stuttgartiensis</name>
    <dbReference type="NCBI Taxonomy" id="174633"/>
    <lineage>
        <taxon>Bacteria</taxon>
        <taxon>Pseudomonadati</taxon>
        <taxon>Planctomycetota</taxon>
        <taxon>Candidatus Brocadiia</taxon>
        <taxon>Candidatus Brocadiales</taxon>
        <taxon>Candidatus Brocadiaceae</taxon>
        <taxon>Candidatus Kuenenia</taxon>
    </lineage>
</organism>
<protein>
    <submittedName>
        <fullName evidence="5">Strongly similar to Arnb transferase</fullName>
    </submittedName>
</protein>
<reference evidence="6" key="1">
    <citation type="submission" date="2017-10" db="EMBL/GenBank/DDBJ databases">
        <authorList>
            <person name="Frank J."/>
        </authorList>
    </citation>
    <scope>NUCLEOTIDE SEQUENCE [LARGE SCALE GENOMIC DNA]</scope>
</reference>
<evidence type="ECO:0000313" key="5">
    <source>
        <dbReference type="EMBL" id="SOH04460.1"/>
    </source>
</evidence>
<dbReference type="InterPro" id="IPR000653">
    <property type="entry name" value="DegT/StrS_aminotransferase"/>
</dbReference>
<keyword evidence="5" id="KW-0808">Transferase</keyword>
<dbReference type="Proteomes" id="UP000221734">
    <property type="component" value="Chromosome Kuenenia_stuttgartiensis_MBR1"/>
</dbReference>
<dbReference type="InterPro" id="IPR015424">
    <property type="entry name" value="PyrdxlP-dep_Trfase"/>
</dbReference>
<gene>
    <name evidence="5" type="primary">arnB_2</name>
    <name evidence="5" type="ORF">KSMBR1_1962</name>
</gene>
<dbReference type="Pfam" id="PF01041">
    <property type="entry name" value="DegT_DnrJ_EryC1"/>
    <property type="match status" value="1"/>
</dbReference>